<organism evidence="9 10">
    <name type="scientific">Cudoniella acicularis</name>
    <dbReference type="NCBI Taxonomy" id="354080"/>
    <lineage>
        <taxon>Eukaryota</taxon>
        <taxon>Fungi</taxon>
        <taxon>Dikarya</taxon>
        <taxon>Ascomycota</taxon>
        <taxon>Pezizomycotina</taxon>
        <taxon>Leotiomycetes</taxon>
        <taxon>Helotiales</taxon>
        <taxon>Tricladiaceae</taxon>
        <taxon>Cudoniella</taxon>
    </lineage>
</organism>
<keyword evidence="3" id="KW-0964">Secreted</keyword>
<dbReference type="EMBL" id="JAAMPI010000198">
    <property type="protein sequence ID" value="KAF4634254.1"/>
    <property type="molecule type" value="Genomic_DNA"/>
</dbReference>
<evidence type="ECO:0000256" key="6">
    <source>
        <dbReference type="SAM" id="MobiDB-lite"/>
    </source>
</evidence>
<dbReference type="OrthoDB" id="4849160at2759"/>
<dbReference type="Proteomes" id="UP000566819">
    <property type="component" value="Unassembled WGS sequence"/>
</dbReference>
<evidence type="ECO:0000259" key="8">
    <source>
        <dbReference type="Pfam" id="PF03443"/>
    </source>
</evidence>
<evidence type="ECO:0000256" key="4">
    <source>
        <dbReference type="ARBA" id="ARBA00023157"/>
    </source>
</evidence>
<dbReference type="PANTHER" id="PTHR33353">
    <property type="entry name" value="PUTATIVE (AFU_ORTHOLOGUE AFUA_1G12560)-RELATED"/>
    <property type="match status" value="1"/>
</dbReference>
<evidence type="ECO:0000256" key="5">
    <source>
        <dbReference type="ARBA" id="ARBA00023180"/>
    </source>
</evidence>
<proteinExistence type="predicted"/>
<evidence type="ECO:0000256" key="1">
    <source>
        <dbReference type="ARBA" id="ARBA00001973"/>
    </source>
</evidence>
<feature type="chain" id="PRO_5034916674" description="Auxiliary Activity family 9 catalytic domain-containing protein" evidence="7">
    <location>
        <begin position="20"/>
        <end position="370"/>
    </location>
</feature>
<dbReference type="PANTHER" id="PTHR33353:SF34">
    <property type="entry name" value="ENDO-BETA-1,4-GLUCANASE D"/>
    <property type="match status" value="1"/>
</dbReference>
<evidence type="ECO:0000313" key="9">
    <source>
        <dbReference type="EMBL" id="KAF4634254.1"/>
    </source>
</evidence>
<feature type="compositionally biased region" description="Basic and acidic residues" evidence="6">
    <location>
        <begin position="288"/>
        <end position="298"/>
    </location>
</feature>
<keyword evidence="4" id="KW-1015">Disulfide bond</keyword>
<dbReference type="InterPro" id="IPR005103">
    <property type="entry name" value="AA9_LPMO"/>
</dbReference>
<evidence type="ECO:0000313" key="10">
    <source>
        <dbReference type="Proteomes" id="UP000566819"/>
    </source>
</evidence>
<dbReference type="GO" id="GO:0005576">
    <property type="term" value="C:extracellular region"/>
    <property type="evidence" value="ECO:0007669"/>
    <property type="project" value="UniProtKB-SubCell"/>
</dbReference>
<dbReference type="Gene3D" id="2.70.50.70">
    <property type="match status" value="1"/>
</dbReference>
<dbReference type="InterPro" id="IPR049892">
    <property type="entry name" value="AA9"/>
</dbReference>
<comment type="cofactor">
    <cofactor evidence="1">
        <name>Cu(2+)</name>
        <dbReference type="ChEBI" id="CHEBI:29036"/>
    </cofactor>
</comment>
<dbReference type="AlphaFoldDB" id="A0A8H4RSP5"/>
<comment type="subcellular location">
    <subcellularLocation>
        <location evidence="2">Secreted</location>
    </subcellularLocation>
</comment>
<sequence>MLSITLITAIFSYAVSVNSHCFVANITVGRVTYVGINEGTLEHPAVMPQWLQRYPAPYEKTWSYPMDYFYNASQKAVQNQNPDMACGHDSTPGQTYVPVKAGSNITFWWTNMEHPGPILTYLAACNGSCSTVDKTKLKFFKIDETGEVKAQGKSYWDGWATWLISYNNYTWASILPSDIAAGNYVVRHEILALHNEMPQVFLACFNLRISRSGNNIPVGVAAAELYHDSDIKVLSQLVASPSWVGYKVPGPPLEQAIYAWIANASAASRQRFTAAQLANRPSPRAAPRRMEPERERQSPRKIVVPSTPPMMGSSSYDADARAEDFSDAGFYDDDKSAEGTEVGGPLDRNGSISSGMRGDVGSLYGERVVR</sequence>
<evidence type="ECO:0000256" key="3">
    <source>
        <dbReference type="ARBA" id="ARBA00022525"/>
    </source>
</evidence>
<name>A0A8H4RSP5_9HELO</name>
<keyword evidence="5" id="KW-0325">Glycoprotein</keyword>
<evidence type="ECO:0000256" key="7">
    <source>
        <dbReference type="SAM" id="SignalP"/>
    </source>
</evidence>
<keyword evidence="10" id="KW-1185">Reference proteome</keyword>
<feature type="region of interest" description="Disordered" evidence="6">
    <location>
        <begin position="274"/>
        <end position="370"/>
    </location>
</feature>
<reference evidence="9 10" key="1">
    <citation type="submission" date="2020-03" db="EMBL/GenBank/DDBJ databases">
        <title>Draft Genome Sequence of Cudoniella acicularis.</title>
        <authorList>
            <person name="Buettner E."/>
            <person name="Kellner H."/>
        </authorList>
    </citation>
    <scope>NUCLEOTIDE SEQUENCE [LARGE SCALE GENOMIC DNA]</scope>
    <source>
        <strain evidence="9 10">DSM 108380</strain>
    </source>
</reference>
<dbReference type="CDD" id="cd21175">
    <property type="entry name" value="LPMO_AA9"/>
    <property type="match status" value="1"/>
</dbReference>
<evidence type="ECO:0000256" key="2">
    <source>
        <dbReference type="ARBA" id="ARBA00004613"/>
    </source>
</evidence>
<protein>
    <recommendedName>
        <fullName evidence="8">Auxiliary Activity family 9 catalytic domain-containing protein</fullName>
    </recommendedName>
</protein>
<comment type="caution">
    <text evidence="9">The sequence shown here is derived from an EMBL/GenBank/DDBJ whole genome shotgun (WGS) entry which is preliminary data.</text>
</comment>
<accession>A0A8H4RSP5</accession>
<feature type="signal peptide" evidence="7">
    <location>
        <begin position="1"/>
        <end position="19"/>
    </location>
</feature>
<dbReference type="Pfam" id="PF03443">
    <property type="entry name" value="AA9"/>
    <property type="match status" value="1"/>
</dbReference>
<feature type="domain" description="Auxiliary Activity family 9 catalytic" evidence="8">
    <location>
        <begin position="20"/>
        <end position="239"/>
    </location>
</feature>
<gene>
    <name evidence="9" type="ORF">G7Y89_g3859</name>
</gene>
<keyword evidence="7" id="KW-0732">Signal</keyword>